<organism evidence="2 3">
    <name type="scientific">Candidatus Minimicrobia vallesae</name>
    <dbReference type="NCBI Taxonomy" id="2841264"/>
    <lineage>
        <taxon>Bacteria</taxon>
        <taxon>Candidatus Saccharimonadota</taxon>
        <taxon>Candidatus Saccharimonadota incertae sedis</taxon>
        <taxon>Candidatus Minimicrobia</taxon>
    </lineage>
</organism>
<feature type="transmembrane region" description="Helical" evidence="1">
    <location>
        <begin position="6"/>
        <end position="25"/>
    </location>
</feature>
<protein>
    <recommendedName>
        <fullName evidence="4">DUF4145 domain-containing protein</fullName>
    </recommendedName>
</protein>
<sequence>MDGLIVAIVVAALIIGALLMIFIQLTSRGRGQIDKEMYQRVWRQILRNVETRKSESMQMAIMKADKLLDKAMRDCGVAGETMGERMKSRKGYWSDENGLWAAHKLRNQIAHETNVTVTAQSFRRAMASFEQALKDLGAL</sequence>
<evidence type="ECO:0008006" key="4">
    <source>
        <dbReference type="Google" id="ProtNLM"/>
    </source>
</evidence>
<keyword evidence="1" id="KW-1133">Transmembrane helix</keyword>
<name>A0A8F1M9B2_9BACT</name>
<dbReference type="AlphaFoldDB" id="A0A8F1M9B2"/>
<evidence type="ECO:0000256" key="1">
    <source>
        <dbReference type="SAM" id="Phobius"/>
    </source>
</evidence>
<accession>A0A8F1M9B2</accession>
<dbReference type="KEGG" id="mvl:KOY49_03065"/>
<evidence type="ECO:0000313" key="3">
    <source>
        <dbReference type="Proteomes" id="UP000677117"/>
    </source>
</evidence>
<reference evidence="2" key="1">
    <citation type="submission" date="2021-06" db="EMBL/GenBank/DDBJ databases">
        <title>An adapted protocol for Saccharibacteria cultivation: two new species join this phylum of Candidate Phyla Radiations.</title>
        <authorList>
            <person name="Ibrahim A."/>
            <person name="Maatouk M."/>
            <person name="Raoult D."/>
            <person name="Bittar F."/>
        </authorList>
    </citation>
    <scope>NUCLEOTIDE SEQUENCE</scope>
    <source>
        <strain evidence="2">IHU2</strain>
    </source>
</reference>
<evidence type="ECO:0000313" key="2">
    <source>
        <dbReference type="EMBL" id="QWQ31155.1"/>
    </source>
</evidence>
<dbReference type="RefSeq" id="WP_129637596.1">
    <property type="nucleotide sequence ID" value="NZ_CP076459.1"/>
</dbReference>
<keyword evidence="1" id="KW-0812">Transmembrane</keyword>
<dbReference type="Proteomes" id="UP000677117">
    <property type="component" value="Chromosome"/>
</dbReference>
<keyword evidence="1" id="KW-0472">Membrane</keyword>
<dbReference type="EMBL" id="CP076459">
    <property type="protein sequence ID" value="QWQ31155.1"/>
    <property type="molecule type" value="Genomic_DNA"/>
</dbReference>
<keyword evidence="3" id="KW-1185">Reference proteome</keyword>
<proteinExistence type="predicted"/>
<gene>
    <name evidence="2" type="ORF">KOY49_03065</name>
</gene>